<organism evidence="7 8">
    <name type="scientific">Paracoccus sphaerophysae</name>
    <dbReference type="NCBI Taxonomy" id="690417"/>
    <lineage>
        <taxon>Bacteria</taxon>
        <taxon>Pseudomonadati</taxon>
        <taxon>Pseudomonadota</taxon>
        <taxon>Alphaproteobacteria</taxon>
        <taxon>Rhodobacterales</taxon>
        <taxon>Paracoccaceae</taxon>
        <taxon>Paracoccus</taxon>
    </lineage>
</organism>
<dbReference type="InterPro" id="IPR032466">
    <property type="entry name" value="Metal_Hydrolase"/>
</dbReference>
<gene>
    <name evidence="7" type="ORF">IC63_08255</name>
</gene>
<dbReference type="SUPFAM" id="SSF51338">
    <property type="entry name" value="Composite domain of metallo-dependent hydrolases"/>
    <property type="match status" value="1"/>
</dbReference>
<dbReference type="InterPro" id="IPR010252">
    <property type="entry name" value="HutF"/>
</dbReference>
<reference evidence="7 8" key="1">
    <citation type="submission" date="2014-09" db="EMBL/GenBank/DDBJ databases">
        <authorList>
            <person name="McGinnis J.M."/>
            <person name="Wolfgang W.J."/>
        </authorList>
    </citation>
    <scope>NUCLEOTIDE SEQUENCE [LARGE SCALE GENOMIC DNA]</scope>
    <source>
        <strain evidence="7 8">HAMBI 3106</strain>
    </source>
</reference>
<dbReference type="NCBIfam" id="TIGR02022">
    <property type="entry name" value="hutF"/>
    <property type="match status" value="1"/>
</dbReference>
<keyword evidence="4" id="KW-0862">Zinc</keyword>
<name>A0A099FAB2_9RHOB</name>
<accession>A0A099FAB2</accession>
<dbReference type="InterPro" id="IPR051607">
    <property type="entry name" value="Metallo-dep_hydrolases"/>
</dbReference>
<sequence>MTAIHAAQALLPQGWASDVTVSLGPDGRISAATPDSAAPADAVRVGVLLPAPANTHSHAFQRAMAGLTERRGQGSDSFWTWRTLMYRFVDVITPEQLQAIAAFVQIEMLEAGFGASVEFHYLHHQPDGTPHDDIAEMSARIAAAAGQSGIGLTLLPVMYQYGGCDRRPLAGGQLRFGNDLDRFGRLVDGARRALSALPDARLGVAPHSLRAVAAQDFAALAALTDGPIHLHLAEQQPELDEVLAAYGARPAEWALANLDLSPRWCPIHITQMLPHETEALAATGAIAGLCPLTEASLGDGIFDGVRWLGAGGAISVGSDSNIRISLAEELRQLETSQRLRDHSRAALATPELSTGRRMFQAVAEGGAQAAGRDSGAIRPGALGDLLALDMSHPDLDGLAGDTILDSFAMAGGSDMVGEVWSGGRHVVRDGRHVRRHEIEAAYRTAVRGLRAAA</sequence>
<dbReference type="Gene3D" id="2.30.40.10">
    <property type="entry name" value="Urease, subunit C, domain 1"/>
    <property type="match status" value="1"/>
</dbReference>
<dbReference type="GO" id="GO:0005829">
    <property type="term" value="C:cytosol"/>
    <property type="evidence" value="ECO:0007669"/>
    <property type="project" value="TreeGrafter"/>
</dbReference>
<dbReference type="PANTHER" id="PTHR11271">
    <property type="entry name" value="GUANINE DEAMINASE"/>
    <property type="match status" value="1"/>
</dbReference>
<evidence type="ECO:0000256" key="3">
    <source>
        <dbReference type="ARBA" id="ARBA00022801"/>
    </source>
</evidence>
<feature type="domain" description="Amidohydrolase-related" evidence="5">
    <location>
        <begin position="48"/>
        <end position="424"/>
    </location>
</feature>
<dbReference type="NCBIfam" id="NF006684">
    <property type="entry name" value="PRK09229.1-5"/>
    <property type="match status" value="1"/>
</dbReference>
<comment type="caution">
    <text evidence="7">The sequence shown here is derived from an EMBL/GenBank/DDBJ whole genome shotgun (WGS) entry which is preliminary data.</text>
</comment>
<dbReference type="Pfam" id="PF01979">
    <property type="entry name" value="Amidohydro_1"/>
    <property type="match status" value="1"/>
</dbReference>
<dbReference type="GO" id="GO:0046872">
    <property type="term" value="F:metal ion binding"/>
    <property type="evidence" value="ECO:0007669"/>
    <property type="project" value="UniProtKB-KW"/>
</dbReference>
<dbReference type="PANTHER" id="PTHR11271:SF48">
    <property type="entry name" value="AMIDOHYDROLASE-RELATED DOMAIN-CONTAINING PROTEIN"/>
    <property type="match status" value="1"/>
</dbReference>
<evidence type="ECO:0000256" key="4">
    <source>
        <dbReference type="ARBA" id="ARBA00022833"/>
    </source>
</evidence>
<reference evidence="7 8" key="2">
    <citation type="submission" date="2014-10" db="EMBL/GenBank/DDBJ databases">
        <title>Paracoccus sanguinis sp. nov., isolated from clinical specimens of New York State patients.</title>
        <authorList>
            <person name="Mingle L.A."/>
            <person name="Cole J.A."/>
            <person name="Lapierre P."/>
            <person name="Musser K.A."/>
        </authorList>
    </citation>
    <scope>NUCLEOTIDE SEQUENCE [LARGE SCALE GENOMIC DNA]</scope>
    <source>
        <strain evidence="7 8">HAMBI 3106</strain>
    </source>
</reference>
<evidence type="ECO:0000313" key="7">
    <source>
        <dbReference type="EMBL" id="KGJ07479.1"/>
    </source>
</evidence>
<feature type="domain" description="Formimidoylglutamate deiminase N-terminal" evidence="6">
    <location>
        <begin position="1"/>
        <end position="41"/>
    </location>
</feature>
<evidence type="ECO:0000256" key="1">
    <source>
        <dbReference type="ARBA" id="ARBA00001947"/>
    </source>
</evidence>
<dbReference type="EMBL" id="JRKS01000020">
    <property type="protein sequence ID" value="KGJ07479.1"/>
    <property type="molecule type" value="Genomic_DNA"/>
</dbReference>
<evidence type="ECO:0000259" key="5">
    <source>
        <dbReference type="Pfam" id="PF01979"/>
    </source>
</evidence>
<dbReference type="RefSeq" id="WP_036718849.1">
    <property type="nucleotide sequence ID" value="NZ_JRKS01000020.1"/>
</dbReference>
<keyword evidence="8" id="KW-1185">Reference proteome</keyword>
<dbReference type="Pfam" id="PF22429">
    <property type="entry name" value="HutF_N"/>
    <property type="match status" value="1"/>
</dbReference>
<protein>
    <submittedName>
        <fullName evidence="7">N-formimino-L-glutamate deiminase</fullName>
    </submittedName>
</protein>
<proteinExistence type="predicted"/>
<dbReference type="Gene3D" id="3.20.20.140">
    <property type="entry name" value="Metal-dependent hydrolases"/>
    <property type="match status" value="1"/>
</dbReference>
<comment type="cofactor">
    <cofactor evidence="1">
        <name>Zn(2+)</name>
        <dbReference type="ChEBI" id="CHEBI:29105"/>
    </cofactor>
</comment>
<keyword evidence="3" id="KW-0378">Hydrolase</keyword>
<dbReference type="InterPro" id="IPR011059">
    <property type="entry name" value="Metal-dep_hydrolase_composite"/>
</dbReference>
<dbReference type="AlphaFoldDB" id="A0A099FAB2"/>
<dbReference type="SUPFAM" id="SSF51556">
    <property type="entry name" value="Metallo-dependent hydrolases"/>
    <property type="match status" value="1"/>
</dbReference>
<evidence type="ECO:0000259" key="6">
    <source>
        <dbReference type="Pfam" id="PF22429"/>
    </source>
</evidence>
<dbReference type="OrthoDB" id="9796020at2"/>
<dbReference type="STRING" id="690417.IC63_08255"/>
<evidence type="ECO:0000256" key="2">
    <source>
        <dbReference type="ARBA" id="ARBA00022723"/>
    </source>
</evidence>
<dbReference type="Proteomes" id="UP000029917">
    <property type="component" value="Unassembled WGS sequence"/>
</dbReference>
<dbReference type="GO" id="GO:0019239">
    <property type="term" value="F:deaminase activity"/>
    <property type="evidence" value="ECO:0007669"/>
    <property type="project" value="TreeGrafter"/>
</dbReference>
<dbReference type="InterPro" id="IPR055156">
    <property type="entry name" value="HutF-like_N"/>
</dbReference>
<evidence type="ECO:0000313" key="8">
    <source>
        <dbReference type="Proteomes" id="UP000029917"/>
    </source>
</evidence>
<dbReference type="InterPro" id="IPR006680">
    <property type="entry name" value="Amidohydro-rel"/>
</dbReference>
<keyword evidence="2" id="KW-0479">Metal-binding</keyword>